<keyword evidence="2" id="KW-0722">Serine protease inhibitor</keyword>
<dbReference type="Proteomes" id="UP001558632">
    <property type="component" value="Unassembled WGS sequence"/>
</dbReference>
<keyword evidence="3" id="KW-1015">Disulfide bond</keyword>
<evidence type="ECO:0000313" key="6">
    <source>
        <dbReference type="Proteomes" id="UP001558632"/>
    </source>
</evidence>
<dbReference type="InterPro" id="IPR002223">
    <property type="entry name" value="Kunitz_BPTI"/>
</dbReference>
<sequence>MANQQVPMMQRSPVMSTAMPQSNFAGHEQQMIQQNNLRQNAAVLNNPSVEKSMFSDISHVESSLTPSPQGLPTTPVQMSPIAHQFQGKSNTVVQFQSSVHSANLPVTPVSENVQTIQPSLPNNHQPEAQPALMSFPQAPSNVAESPTLFQSSQQQVQRMPAFGSQINVPQMPMELAVNGISQTPRPQLQTHTCHLPPDQGRLCSSSEQSPKSTVFYYFDVSKNDCIILQYAGCGGNANRFSSRNDCFRLCHQGLPPLQP</sequence>
<protein>
    <submittedName>
        <fullName evidence="5">Papilin</fullName>
    </submittedName>
</protein>
<dbReference type="Gene3D" id="4.10.410.10">
    <property type="entry name" value="Pancreatic trypsin inhibitor Kunitz domain"/>
    <property type="match status" value="1"/>
</dbReference>
<dbReference type="InterPro" id="IPR036880">
    <property type="entry name" value="Kunitz_BPTI_sf"/>
</dbReference>
<evidence type="ECO:0000313" key="5">
    <source>
        <dbReference type="EMBL" id="KAL1244545.1"/>
    </source>
</evidence>
<reference evidence="5 6" key="1">
    <citation type="submission" date="2024-07" db="EMBL/GenBank/DDBJ databases">
        <title>Enhanced genomic and transcriptomic resources for Trichinella pseudospiralis and T. spiralis underpin the discovery of pronounced molecular differences between stages and species.</title>
        <authorList>
            <person name="Pasi K.K."/>
            <person name="La Rosa G."/>
            <person name="Gomez-Morales M.A."/>
            <person name="Tosini F."/>
            <person name="Sumanam S."/>
            <person name="Young N.D."/>
            <person name="Chang B.C."/>
            <person name="Robin G.B."/>
        </authorList>
    </citation>
    <scope>NUCLEOTIDE SEQUENCE [LARGE SCALE GENOMIC DNA]</scope>
    <source>
        <strain evidence="5">ISS534</strain>
    </source>
</reference>
<dbReference type="PANTHER" id="PTHR10083:SF374">
    <property type="entry name" value="BPTI_KUNITZ INHIBITOR DOMAIN-CONTAINING PROTEIN"/>
    <property type="match status" value="1"/>
</dbReference>
<feature type="domain" description="BPTI/Kunitz inhibitor" evidence="4">
    <location>
        <begin position="193"/>
        <end position="250"/>
    </location>
</feature>
<keyword evidence="1" id="KW-0646">Protease inhibitor</keyword>
<dbReference type="PROSITE" id="PS50279">
    <property type="entry name" value="BPTI_KUNITZ_2"/>
    <property type="match status" value="1"/>
</dbReference>
<comment type="caution">
    <text evidence="5">The sequence shown here is derived from an EMBL/GenBank/DDBJ whole genome shotgun (WGS) entry which is preliminary data.</text>
</comment>
<proteinExistence type="predicted"/>
<gene>
    <name evidence="5" type="ORF">TSPI_06241</name>
</gene>
<organism evidence="5 6">
    <name type="scientific">Trichinella spiralis</name>
    <name type="common">Trichina worm</name>
    <dbReference type="NCBI Taxonomy" id="6334"/>
    <lineage>
        <taxon>Eukaryota</taxon>
        <taxon>Metazoa</taxon>
        <taxon>Ecdysozoa</taxon>
        <taxon>Nematoda</taxon>
        <taxon>Enoplea</taxon>
        <taxon>Dorylaimia</taxon>
        <taxon>Trichinellida</taxon>
        <taxon>Trichinellidae</taxon>
        <taxon>Trichinella</taxon>
    </lineage>
</organism>
<accession>A0ABR3KWR4</accession>
<evidence type="ECO:0000256" key="1">
    <source>
        <dbReference type="ARBA" id="ARBA00022690"/>
    </source>
</evidence>
<dbReference type="CDD" id="cd00109">
    <property type="entry name" value="Kunitz-type"/>
    <property type="match status" value="1"/>
</dbReference>
<dbReference type="InterPro" id="IPR050098">
    <property type="entry name" value="TFPI/VKTCI-like"/>
</dbReference>
<name>A0ABR3KWR4_TRISP</name>
<keyword evidence="6" id="KW-1185">Reference proteome</keyword>
<evidence type="ECO:0000259" key="4">
    <source>
        <dbReference type="PROSITE" id="PS50279"/>
    </source>
</evidence>
<evidence type="ECO:0000256" key="2">
    <source>
        <dbReference type="ARBA" id="ARBA00022900"/>
    </source>
</evidence>
<dbReference type="EMBL" id="JBEUSY010000132">
    <property type="protein sequence ID" value="KAL1244545.1"/>
    <property type="molecule type" value="Genomic_DNA"/>
</dbReference>
<evidence type="ECO:0000256" key="3">
    <source>
        <dbReference type="ARBA" id="ARBA00023157"/>
    </source>
</evidence>
<dbReference type="PANTHER" id="PTHR10083">
    <property type="entry name" value="KUNITZ-TYPE PROTEASE INHIBITOR-RELATED"/>
    <property type="match status" value="1"/>
</dbReference>
<dbReference type="SMART" id="SM00131">
    <property type="entry name" value="KU"/>
    <property type="match status" value="1"/>
</dbReference>
<dbReference type="SUPFAM" id="SSF57362">
    <property type="entry name" value="BPTI-like"/>
    <property type="match status" value="1"/>
</dbReference>
<dbReference type="Pfam" id="PF00014">
    <property type="entry name" value="Kunitz_BPTI"/>
    <property type="match status" value="1"/>
</dbReference>